<evidence type="ECO:0000313" key="2">
    <source>
        <dbReference type="Proteomes" id="UP001059480"/>
    </source>
</evidence>
<comment type="caution">
    <text evidence="1">The sequence shown here is derived from an EMBL/GenBank/DDBJ whole genome shotgun (WGS) entry which is preliminary data.</text>
</comment>
<dbReference type="SFLD" id="SFLDS00003">
    <property type="entry name" value="Haloacid_Dehalogenase"/>
    <property type="match status" value="1"/>
</dbReference>
<dbReference type="InterPro" id="IPR023214">
    <property type="entry name" value="HAD_sf"/>
</dbReference>
<dbReference type="NCBIfam" id="TIGR01484">
    <property type="entry name" value="HAD-SF-IIB"/>
    <property type="match status" value="1"/>
</dbReference>
<reference evidence="1" key="2">
    <citation type="journal article" date="2023" name="Curr. Microbiol.">
        <title>Granulicatella seriolae sp. nov., a Novel Facultative Anaerobe Isolated from Yellowtail Marine Fish.</title>
        <authorList>
            <person name="Lee M."/>
            <person name="Choi Y.J."/>
            <person name="Farooq A."/>
            <person name="Jeong J.B."/>
            <person name="Jung M.Y."/>
        </authorList>
    </citation>
    <scope>NUCLEOTIDE SEQUENCE</scope>
    <source>
        <strain evidence="1">S8</strain>
    </source>
</reference>
<dbReference type="CDD" id="cd07516">
    <property type="entry name" value="HAD_Pase"/>
    <property type="match status" value="1"/>
</dbReference>
<dbReference type="PROSITE" id="PS01229">
    <property type="entry name" value="COF_2"/>
    <property type="match status" value="1"/>
</dbReference>
<dbReference type="InterPro" id="IPR000150">
    <property type="entry name" value="Cof"/>
</dbReference>
<dbReference type="SUPFAM" id="SSF56784">
    <property type="entry name" value="HAD-like"/>
    <property type="match status" value="1"/>
</dbReference>
<dbReference type="PANTHER" id="PTHR10000">
    <property type="entry name" value="PHOSPHOSERINE PHOSPHATASE"/>
    <property type="match status" value="1"/>
</dbReference>
<dbReference type="Pfam" id="PF08282">
    <property type="entry name" value="Hydrolase_3"/>
    <property type="match status" value="1"/>
</dbReference>
<dbReference type="Gene3D" id="3.30.1240.10">
    <property type="match status" value="1"/>
</dbReference>
<dbReference type="GO" id="GO:0016787">
    <property type="term" value="F:hydrolase activity"/>
    <property type="evidence" value="ECO:0007669"/>
    <property type="project" value="UniProtKB-KW"/>
</dbReference>
<dbReference type="RefSeq" id="WP_256944070.1">
    <property type="nucleotide sequence ID" value="NZ_JANHNZ010000001.1"/>
</dbReference>
<accession>A0ABT1WJZ7</accession>
<reference evidence="1" key="1">
    <citation type="submission" date="2022-07" db="EMBL/GenBank/DDBJ databases">
        <authorList>
            <person name="Jung M.-Y."/>
            <person name="Lee M."/>
        </authorList>
    </citation>
    <scope>NUCLEOTIDE SEQUENCE</scope>
    <source>
        <strain evidence="1">S8</strain>
    </source>
</reference>
<organism evidence="1 2">
    <name type="scientific">Granulicatella seriolae</name>
    <dbReference type="NCBI Taxonomy" id="2967226"/>
    <lineage>
        <taxon>Bacteria</taxon>
        <taxon>Bacillati</taxon>
        <taxon>Bacillota</taxon>
        <taxon>Bacilli</taxon>
        <taxon>Lactobacillales</taxon>
        <taxon>Carnobacteriaceae</taxon>
        <taxon>Granulicatella</taxon>
    </lineage>
</organism>
<sequence>MIKLIAIDMDGTLLSSDRTISQKNKSVIAKALTLPEVSIVLCTGRPATGILPYLEELQLTDKDEYVISQNGAYIFQSKTKQVLAEKVLDTTKLSEIVELAQKHHIGLMGVGEAACYSIAMVPTDMMVLEARIVDAPLIELSLEEALQTKFHKLLFIETPETLDAFEQILPQTWRENFYIVRSQGNLLEMMNQGINKAEALKELGDYLSIPLSSMMAIGDGMNDIEMIKEVGYGVAMENAVPALKAIAQAQTSSNDNDGVANAIVDWLQLEKE</sequence>
<dbReference type="SFLD" id="SFLDG01140">
    <property type="entry name" value="C2.B:_Phosphomannomutase_and_P"/>
    <property type="match status" value="1"/>
</dbReference>
<keyword evidence="2" id="KW-1185">Reference proteome</keyword>
<dbReference type="InterPro" id="IPR036412">
    <property type="entry name" value="HAD-like_sf"/>
</dbReference>
<dbReference type="EMBL" id="JANHNZ010000001">
    <property type="protein sequence ID" value="MCQ9208951.1"/>
    <property type="molecule type" value="Genomic_DNA"/>
</dbReference>
<dbReference type="Proteomes" id="UP001059480">
    <property type="component" value="Unassembled WGS sequence"/>
</dbReference>
<proteinExistence type="predicted"/>
<dbReference type="Gene3D" id="3.40.50.1000">
    <property type="entry name" value="HAD superfamily/HAD-like"/>
    <property type="match status" value="1"/>
</dbReference>
<dbReference type="PROSITE" id="PS01228">
    <property type="entry name" value="COF_1"/>
    <property type="match status" value="1"/>
</dbReference>
<dbReference type="PANTHER" id="PTHR10000:SF8">
    <property type="entry name" value="HAD SUPERFAMILY HYDROLASE-LIKE, TYPE 3"/>
    <property type="match status" value="1"/>
</dbReference>
<dbReference type="NCBIfam" id="TIGR00099">
    <property type="entry name" value="Cof-subfamily"/>
    <property type="match status" value="1"/>
</dbReference>
<gene>
    <name evidence="1" type="ORF">NPA36_00020</name>
</gene>
<protein>
    <submittedName>
        <fullName evidence="1">Cof-type HAD-IIB family hydrolase</fullName>
    </submittedName>
</protein>
<dbReference type="SFLD" id="SFLDG01144">
    <property type="entry name" value="C2.B.4:_PGP_Like"/>
    <property type="match status" value="1"/>
</dbReference>
<keyword evidence="1" id="KW-0378">Hydrolase</keyword>
<reference evidence="1" key="3">
    <citation type="journal article" date="2023" name="Microbiol. Resour. Announc.">
        <title>Draft Genome Sequence of Granulicatella sp. Strain S8, Isolated from a Marine Fish, Seriola quinqueradiata.</title>
        <authorList>
            <person name="Lee M."/>
            <person name="Farooq A."/>
            <person name="Jeong J.B."/>
            <person name="Jung M.Y."/>
        </authorList>
    </citation>
    <scope>NUCLEOTIDE SEQUENCE</scope>
    <source>
        <strain evidence="1">S8</strain>
    </source>
</reference>
<name>A0ABT1WJZ7_9LACT</name>
<evidence type="ECO:0000313" key="1">
    <source>
        <dbReference type="EMBL" id="MCQ9208951.1"/>
    </source>
</evidence>
<dbReference type="InterPro" id="IPR006379">
    <property type="entry name" value="HAD-SF_hydro_IIB"/>
</dbReference>